<sequence length="43" mass="4984">MLKSNNYSISAIARKVGISRQQIYRIKKREELTKSQEETTNGI</sequence>
<name>U6F4Q2_LACHE</name>
<comment type="caution">
    <text evidence="2">The sequence shown here is derived from an EMBL/GenBank/DDBJ whole genome shotgun (WGS) entry which is preliminary data.</text>
</comment>
<gene>
    <name evidence="2" type="ORF">LHCIRMBIA951_01255</name>
</gene>
<evidence type="ECO:0000313" key="2">
    <source>
        <dbReference type="EMBL" id="CDI59127.1"/>
    </source>
</evidence>
<dbReference type="Proteomes" id="UP000017248">
    <property type="component" value="Unassembled WGS sequence"/>
</dbReference>
<reference evidence="2" key="1">
    <citation type="submission" date="2013-09" db="EMBL/GenBank/DDBJ databases">
        <title>Draft Genome Sequence of five Lactobacillus helveticus strains CIRM-BIA 101T, 103, 104, 951 and 953 isolated from milk product.</title>
        <authorList>
            <person name="Valence F."/>
            <person name="Chuat V."/>
            <person name="Ma L."/>
            <person name="Creno S."/>
            <person name="Falentin H."/>
            <person name="Lortal S."/>
            <person name="Bizet C."/>
            <person name="Clermont D."/>
            <person name="Loux V."/>
            <person name="Bouchier C."/>
            <person name="Cousin S."/>
        </authorList>
    </citation>
    <scope>NUCLEOTIDE SEQUENCE [LARGE SCALE GENOMIC DNA]</scope>
    <source>
        <strain evidence="2">CIRM-BIA 951</strain>
    </source>
</reference>
<evidence type="ECO:0000259" key="1">
    <source>
        <dbReference type="Pfam" id="PF13518"/>
    </source>
</evidence>
<dbReference type="InterPro" id="IPR055247">
    <property type="entry name" value="InsJ-like_HTH"/>
</dbReference>
<dbReference type="EMBL" id="CBUK010000144">
    <property type="protein sequence ID" value="CDI59127.1"/>
    <property type="molecule type" value="Genomic_DNA"/>
</dbReference>
<dbReference type="AlphaFoldDB" id="U6F4Q2"/>
<protein>
    <recommendedName>
        <fullName evidence="1">Insertion element IS150 protein InsJ-like helix-turn-helix domain-containing protein</fullName>
    </recommendedName>
</protein>
<feature type="domain" description="Insertion element IS150 protein InsJ-like helix-turn-helix" evidence="1">
    <location>
        <begin position="5"/>
        <end position="31"/>
    </location>
</feature>
<evidence type="ECO:0000313" key="3">
    <source>
        <dbReference type="Proteomes" id="UP000017248"/>
    </source>
</evidence>
<dbReference type="Pfam" id="PF13518">
    <property type="entry name" value="HTH_28"/>
    <property type="match status" value="1"/>
</dbReference>
<dbReference type="HOGENOM" id="CLU_3235197_0_0_9"/>
<keyword evidence="3" id="KW-1185">Reference proteome</keyword>
<accession>U6F4Q2</accession>
<dbReference type="Gene3D" id="1.10.10.60">
    <property type="entry name" value="Homeodomain-like"/>
    <property type="match status" value="1"/>
</dbReference>
<organism evidence="2 3">
    <name type="scientific">Lactobacillus helveticus CIRM-BIA 951</name>
    <dbReference type="NCBI Taxonomy" id="1226334"/>
    <lineage>
        <taxon>Bacteria</taxon>
        <taxon>Bacillati</taxon>
        <taxon>Bacillota</taxon>
        <taxon>Bacilli</taxon>
        <taxon>Lactobacillales</taxon>
        <taxon>Lactobacillaceae</taxon>
        <taxon>Lactobacillus</taxon>
    </lineage>
</organism>
<proteinExistence type="predicted"/>